<dbReference type="InterPro" id="IPR020831">
    <property type="entry name" value="GlycerAld/Erythrose_P_DH"/>
</dbReference>
<accession>A0ABV1KQF2</accession>
<dbReference type="Gene3D" id="3.40.50.720">
    <property type="entry name" value="NAD(P)-binding Rossmann-like Domain"/>
    <property type="match status" value="1"/>
</dbReference>
<reference evidence="4 5" key="1">
    <citation type="journal article" date="2023" name="Genome Announc.">
        <title>Pan-Genome Analyses of the Genus Cohnella and Proposal of the Novel Species Cohnella silvisoli sp. nov., Isolated from Forest Soil.</title>
        <authorList>
            <person name="Wang C."/>
            <person name="Mao L."/>
            <person name="Bao G."/>
            <person name="Zhu H."/>
        </authorList>
    </citation>
    <scope>NUCLEOTIDE SEQUENCE [LARGE SCALE GENOMIC DNA]</scope>
    <source>
        <strain evidence="4 5">NL03-T5-1</strain>
    </source>
</reference>
<evidence type="ECO:0000313" key="5">
    <source>
        <dbReference type="Proteomes" id="UP001493487"/>
    </source>
</evidence>
<dbReference type="SMART" id="SM00846">
    <property type="entry name" value="Gp_dh_N"/>
    <property type="match status" value="1"/>
</dbReference>
<sequence>MRLGVGVSGTGRIGRLLIRKILSDNTCPILLKAINTLYPIETIVHLLKYDSVHGLWEAELSISDNSLVVNGRRVEVIREREPELIPWKDFGVDIVVDATGKFNDRSGASKHLVGGASTVVLTAPGNQVDQTIVMGVNDQKYDPANHFLLSAASCTTNCLVPLLNILDQSFDVNRVGFTTIHSYTSDQRHLDNPHQDLRRARACSQSIVPTSTGAGDSIKDILPRLAPLVSGFSIRVPTPDVSLLDLTVGVSRRLSYSEVHAALLSAVSGEYSSYVDYIEAPLVSIDFVGCDKSAVIDGLSLTVRDDQIKLLAWYDNEWGYVSRVMDLVSMVIHKKTGSA</sequence>
<dbReference type="EMBL" id="JASKHM010000003">
    <property type="protein sequence ID" value="MEQ4482286.1"/>
    <property type="molecule type" value="Genomic_DNA"/>
</dbReference>
<dbReference type="PROSITE" id="PS00071">
    <property type="entry name" value="GAPDH"/>
    <property type="match status" value="1"/>
</dbReference>
<comment type="caution">
    <text evidence="4">The sequence shown here is derived from an EMBL/GenBank/DDBJ whole genome shotgun (WGS) entry which is preliminary data.</text>
</comment>
<dbReference type="RefSeq" id="WP_232185051.1">
    <property type="nucleotide sequence ID" value="NZ_JAIOAP010000004.1"/>
</dbReference>
<dbReference type="InterPro" id="IPR020830">
    <property type="entry name" value="GlycerAld_3-P_DH_AS"/>
</dbReference>
<protein>
    <submittedName>
        <fullName evidence="4">Glyceraldehyde 3-phosphate dehydrogenase NAD-binding domain-containing protein</fullName>
    </submittedName>
</protein>
<dbReference type="SUPFAM" id="SSF51735">
    <property type="entry name" value="NAD(P)-binding Rossmann-fold domains"/>
    <property type="match status" value="1"/>
</dbReference>
<dbReference type="InterPro" id="IPR020828">
    <property type="entry name" value="GlycerAld_3-P_DH_NAD(P)-bd"/>
</dbReference>
<dbReference type="Proteomes" id="UP001493487">
    <property type="component" value="Unassembled WGS sequence"/>
</dbReference>
<dbReference type="InterPro" id="IPR036291">
    <property type="entry name" value="NAD(P)-bd_dom_sf"/>
</dbReference>
<dbReference type="SUPFAM" id="SSF55347">
    <property type="entry name" value="Glyceraldehyde-3-phosphate dehydrogenase-like, C-terminal domain"/>
    <property type="match status" value="1"/>
</dbReference>
<evidence type="ECO:0000259" key="3">
    <source>
        <dbReference type="SMART" id="SM00846"/>
    </source>
</evidence>
<dbReference type="InterPro" id="IPR020829">
    <property type="entry name" value="GlycerAld_3-P_DH_cat"/>
</dbReference>
<dbReference type="CDD" id="cd05214">
    <property type="entry name" value="GAPDH_I_N"/>
    <property type="match status" value="1"/>
</dbReference>
<feature type="domain" description="Glyceraldehyde 3-phosphate dehydrogenase NAD(P) binding" evidence="3">
    <location>
        <begin position="3"/>
        <end position="154"/>
    </location>
</feature>
<dbReference type="Pfam" id="PF02800">
    <property type="entry name" value="Gp_dh_C"/>
    <property type="match status" value="1"/>
</dbReference>
<evidence type="ECO:0000256" key="2">
    <source>
        <dbReference type="RuleBase" id="RU000397"/>
    </source>
</evidence>
<keyword evidence="5" id="KW-1185">Reference proteome</keyword>
<gene>
    <name evidence="4" type="ORF">QJS35_07740</name>
</gene>
<dbReference type="Pfam" id="PF00044">
    <property type="entry name" value="Gp_dh_N"/>
    <property type="match status" value="1"/>
</dbReference>
<name>A0ABV1KQF2_9BACL</name>
<comment type="similarity">
    <text evidence="2">Belongs to the glyceraldehyde-3-phosphate dehydrogenase family.</text>
</comment>
<proteinExistence type="inferred from homology"/>
<dbReference type="PRINTS" id="PR00078">
    <property type="entry name" value="G3PDHDRGNASE"/>
</dbReference>
<evidence type="ECO:0000256" key="1">
    <source>
        <dbReference type="ARBA" id="ARBA00023002"/>
    </source>
</evidence>
<keyword evidence="1" id="KW-0560">Oxidoreductase</keyword>
<dbReference type="PIRSF" id="PIRSF000149">
    <property type="entry name" value="GAP_DH"/>
    <property type="match status" value="1"/>
</dbReference>
<evidence type="ECO:0000313" key="4">
    <source>
        <dbReference type="EMBL" id="MEQ4482286.1"/>
    </source>
</evidence>
<dbReference type="PANTHER" id="PTHR43148">
    <property type="entry name" value="GLYCERALDEHYDE-3-PHOSPHATE DEHYDROGENASE 2"/>
    <property type="match status" value="1"/>
</dbReference>
<dbReference type="Gene3D" id="3.30.360.10">
    <property type="entry name" value="Dihydrodipicolinate Reductase, domain 2"/>
    <property type="match status" value="1"/>
</dbReference>
<organism evidence="4 5">
    <name type="scientific">Cohnella silvisoli</name>
    <dbReference type="NCBI Taxonomy" id="2873699"/>
    <lineage>
        <taxon>Bacteria</taxon>
        <taxon>Bacillati</taxon>
        <taxon>Bacillota</taxon>
        <taxon>Bacilli</taxon>
        <taxon>Bacillales</taxon>
        <taxon>Paenibacillaceae</taxon>
        <taxon>Cohnella</taxon>
    </lineage>
</organism>